<dbReference type="InterPro" id="IPR007553">
    <property type="entry name" value="2-thiour_desulf"/>
</dbReference>
<keyword evidence="3" id="KW-1185">Reference proteome</keyword>
<dbReference type="OrthoDB" id="495783at2"/>
<dbReference type="Proteomes" id="UP000307790">
    <property type="component" value="Unassembled WGS sequence"/>
</dbReference>
<evidence type="ECO:0000313" key="2">
    <source>
        <dbReference type="EMBL" id="TLU67378.1"/>
    </source>
</evidence>
<dbReference type="Pfam" id="PF04463">
    <property type="entry name" value="2-thiour_desulf"/>
    <property type="match status" value="1"/>
</dbReference>
<proteinExistence type="predicted"/>
<dbReference type="InterPro" id="IPR017087">
    <property type="entry name" value="UCP037004"/>
</dbReference>
<reference evidence="2 3" key="1">
    <citation type="submission" date="2019-05" db="EMBL/GenBank/DDBJ databases">
        <title>Genome sequences of Thalassotalea litorea 1K03283.</title>
        <authorList>
            <person name="Zhang D."/>
        </authorList>
    </citation>
    <scope>NUCLEOTIDE SEQUENCE [LARGE SCALE GENOMIC DNA]</scope>
    <source>
        <strain evidence="2 3">MCCC 1K03283</strain>
    </source>
</reference>
<dbReference type="AlphaFoldDB" id="A0A5R9IZQ8"/>
<dbReference type="PANTHER" id="PTHR30087">
    <property type="entry name" value="INNER MEMBRANE PROTEIN"/>
    <property type="match status" value="1"/>
</dbReference>
<dbReference type="PANTHER" id="PTHR30087:SF0">
    <property type="entry name" value="INNER MEMBRANE PROTEIN"/>
    <property type="match status" value="1"/>
</dbReference>
<evidence type="ECO:0000259" key="1">
    <source>
        <dbReference type="Pfam" id="PF08349"/>
    </source>
</evidence>
<protein>
    <submittedName>
        <fullName evidence="2">DUF1722 domain-containing protein</fullName>
    </submittedName>
</protein>
<dbReference type="Pfam" id="PF08349">
    <property type="entry name" value="DUF1722"/>
    <property type="match status" value="1"/>
</dbReference>
<dbReference type="RefSeq" id="WP_138318660.1">
    <property type="nucleotide sequence ID" value="NZ_VCBC01000003.1"/>
</dbReference>
<gene>
    <name evidence="2" type="ORF">FE810_03615</name>
</gene>
<name>A0A5R9IZQ8_9GAMM</name>
<dbReference type="PIRSF" id="PIRSF037004">
    <property type="entry name" value="UCP037004"/>
    <property type="match status" value="1"/>
</dbReference>
<dbReference type="InterPro" id="IPR013560">
    <property type="entry name" value="DUF1722"/>
</dbReference>
<feature type="domain" description="DUF1722" evidence="1">
    <location>
        <begin position="195"/>
        <end position="310"/>
    </location>
</feature>
<dbReference type="EMBL" id="VCBC01000003">
    <property type="protein sequence ID" value="TLU67378.1"/>
    <property type="molecule type" value="Genomic_DNA"/>
</dbReference>
<organism evidence="2 3">
    <name type="scientific">Thalassotalea litorea</name>
    <dbReference type="NCBI Taxonomy" id="2020715"/>
    <lineage>
        <taxon>Bacteria</taxon>
        <taxon>Pseudomonadati</taxon>
        <taxon>Pseudomonadota</taxon>
        <taxon>Gammaproteobacteria</taxon>
        <taxon>Alteromonadales</taxon>
        <taxon>Colwelliaceae</taxon>
        <taxon>Thalassotalea</taxon>
    </lineage>
</organism>
<evidence type="ECO:0000313" key="3">
    <source>
        <dbReference type="Proteomes" id="UP000307790"/>
    </source>
</evidence>
<accession>A0A5R9IZQ8</accession>
<comment type="caution">
    <text evidence="2">The sequence shown here is derived from an EMBL/GenBank/DDBJ whole genome shotgun (WGS) entry which is preliminary data.</text>
</comment>
<sequence>MTHQHFDSDINIGISACLIGQKVRFDASHKRSQFCVNEFGQHVNFVPYCPEVAIGLPVPRPTVRQIDVDGIIHVSRPDGTMDVTDKLRNYGQEVAPKLADISGYVFCAKSPSCGMERVKVYSQDGKGSTSDGIGVFAKEIMTRYPHLPCEENGRLNDAKLRENFVARVFAYKHYQILVASGLTKHKLLVFHSQYKYLLMSHDILGYKRAGRLLATLNGDIDDIGEQYLAILMTAMKKIASRKGHANTLQHIQGYFSDELTGAEKQELCQHIEDYRAGLAPLMVPLTMIKHYLMEYPKDYLAQQIYLQPHPVSLKLRYGH</sequence>